<dbReference type="RefSeq" id="WP_109092754.1">
    <property type="nucleotide sequence ID" value="NZ_QETB01000001.1"/>
</dbReference>
<dbReference type="Gene3D" id="3.30.420.40">
    <property type="match status" value="2"/>
</dbReference>
<dbReference type="SUPFAM" id="SSF53067">
    <property type="entry name" value="Actin-like ATPase domain"/>
    <property type="match status" value="2"/>
</dbReference>
<keyword evidence="8" id="KW-1185">Reference proteome</keyword>
<dbReference type="Pfam" id="PF00370">
    <property type="entry name" value="FGGY_N"/>
    <property type="match status" value="1"/>
</dbReference>
<keyword evidence="2" id="KW-0859">Xylose metabolism</keyword>
<evidence type="ECO:0000256" key="1">
    <source>
        <dbReference type="ARBA" id="ARBA00009156"/>
    </source>
</evidence>
<sequence>MTEKIQTPAPGPLVVAVDSSTTSTKAIVVDTAGEVLVTAKRNIQLHTPAMDFYEHHPARWWETTHETITEALASLTPELRKRVKAIGITHQRESFAPFLDDGTPVGPGILWLDGRATEQIRKYGNDHIHELSGKPAGVTPAIYKMAWVKENNPEYFEEADKIVDVACAITFNLTGRWVSSTACADSLGLFDIEKREWADELLDIAGVRRDQMPELVPPATIVDTVKPELAAEWDISPEVSVVSGLGDGQAAGVGAAAVEANVAYLNLGTAVNAGVDAANYIYDPIFRTLDSGIPGHYVFEVLQSSGSYLAGWFRETLGDPKLLGEPDPALDEAASQIPPGSEGLITLPYWNAVQSPYWDSVARGAVVGWRGTHSRAHMYRSILESIGFEMRNNLDAIERGTGVKITSLRAMGGGTRSMLWRQIMADTTGIEITVCAEDEISALGASVLAMAAIGAHEPVVDGEPNVAASAKAMARFGDVITPNMEMHDRYRQVAAVQQKLYPQLKDTFEELHQIAERYPSTKPESPKAEI</sequence>
<reference evidence="8" key="1">
    <citation type="submission" date="2018-05" db="EMBL/GenBank/DDBJ databases">
        <authorList>
            <person name="Li Y."/>
        </authorList>
    </citation>
    <scope>NUCLEOTIDE SEQUENCE [LARGE SCALE GENOMIC DNA]</scope>
    <source>
        <strain evidence="8">sk1b4</strain>
    </source>
</reference>
<dbReference type="GO" id="GO:0042732">
    <property type="term" value="P:D-xylose metabolic process"/>
    <property type="evidence" value="ECO:0007669"/>
    <property type="project" value="UniProtKB-KW"/>
</dbReference>
<dbReference type="PANTHER" id="PTHR43095:SF5">
    <property type="entry name" value="XYLULOSE KINASE"/>
    <property type="match status" value="1"/>
</dbReference>
<proteinExistence type="inferred from homology"/>
<keyword evidence="2" id="KW-0119">Carbohydrate metabolism</keyword>
<evidence type="ECO:0000256" key="2">
    <source>
        <dbReference type="ARBA" id="ARBA00022629"/>
    </source>
</evidence>
<dbReference type="InterPro" id="IPR000577">
    <property type="entry name" value="Carb_kinase_FGGY"/>
</dbReference>
<evidence type="ECO:0000259" key="5">
    <source>
        <dbReference type="Pfam" id="PF00370"/>
    </source>
</evidence>
<evidence type="ECO:0000256" key="4">
    <source>
        <dbReference type="ARBA" id="ARBA00022777"/>
    </source>
</evidence>
<dbReference type="PANTHER" id="PTHR43095">
    <property type="entry name" value="SUGAR KINASE"/>
    <property type="match status" value="1"/>
</dbReference>
<dbReference type="InterPro" id="IPR018484">
    <property type="entry name" value="FGGY_N"/>
</dbReference>
<feature type="domain" description="Carbohydrate kinase FGGY C-terminal" evidence="6">
    <location>
        <begin position="270"/>
        <end position="452"/>
    </location>
</feature>
<name>A0A2V1K9U3_9ACTO</name>
<dbReference type="GO" id="GO:0016301">
    <property type="term" value="F:kinase activity"/>
    <property type="evidence" value="ECO:0007669"/>
    <property type="project" value="UniProtKB-KW"/>
</dbReference>
<comment type="similarity">
    <text evidence="1">Belongs to the FGGY kinase family.</text>
</comment>
<dbReference type="InterPro" id="IPR050406">
    <property type="entry name" value="FGGY_Carb_Kinase"/>
</dbReference>
<dbReference type="EMBL" id="QETB01000001">
    <property type="protein sequence ID" value="PWF27255.1"/>
    <property type="molecule type" value="Genomic_DNA"/>
</dbReference>
<dbReference type="CDD" id="cd07779">
    <property type="entry name" value="ASKHA_NBD_FGGY_YgcE-like"/>
    <property type="match status" value="1"/>
</dbReference>
<evidence type="ECO:0000256" key="3">
    <source>
        <dbReference type="ARBA" id="ARBA00022679"/>
    </source>
</evidence>
<keyword evidence="4 7" id="KW-0418">Kinase</keyword>
<dbReference type="OrthoDB" id="9805576at2"/>
<dbReference type="Pfam" id="PF02782">
    <property type="entry name" value="FGGY_C"/>
    <property type="match status" value="1"/>
</dbReference>
<dbReference type="Proteomes" id="UP000245283">
    <property type="component" value="Unassembled WGS sequence"/>
</dbReference>
<keyword evidence="3" id="KW-0808">Transferase</keyword>
<accession>A0A2V1K9U3</accession>
<dbReference type="InterPro" id="IPR043129">
    <property type="entry name" value="ATPase_NBD"/>
</dbReference>
<gene>
    <name evidence="7" type="ORF">DD236_02330</name>
</gene>
<evidence type="ECO:0000313" key="7">
    <source>
        <dbReference type="EMBL" id="PWF27255.1"/>
    </source>
</evidence>
<evidence type="ECO:0000259" key="6">
    <source>
        <dbReference type="Pfam" id="PF02782"/>
    </source>
</evidence>
<feature type="domain" description="Carbohydrate kinase FGGY N-terminal" evidence="5">
    <location>
        <begin position="14"/>
        <end position="254"/>
    </location>
</feature>
<organism evidence="7 8">
    <name type="scientific">Ancrocorticia populi</name>
    <dbReference type="NCBI Taxonomy" id="2175228"/>
    <lineage>
        <taxon>Bacteria</taxon>
        <taxon>Bacillati</taxon>
        <taxon>Actinomycetota</taxon>
        <taxon>Actinomycetes</taxon>
        <taxon>Actinomycetales</taxon>
        <taxon>Actinomycetaceae</taxon>
        <taxon>Ancrocorticia</taxon>
    </lineage>
</organism>
<dbReference type="AlphaFoldDB" id="A0A2V1K9U3"/>
<evidence type="ECO:0000313" key="8">
    <source>
        <dbReference type="Proteomes" id="UP000245283"/>
    </source>
</evidence>
<comment type="caution">
    <text evidence="7">The sequence shown here is derived from an EMBL/GenBank/DDBJ whole genome shotgun (WGS) entry which is preliminary data.</text>
</comment>
<dbReference type="PIRSF" id="PIRSF000538">
    <property type="entry name" value="GlpK"/>
    <property type="match status" value="1"/>
</dbReference>
<protein>
    <submittedName>
        <fullName evidence="7">Xylulose kinase</fullName>
    </submittedName>
</protein>
<dbReference type="InterPro" id="IPR018485">
    <property type="entry name" value="FGGY_C"/>
</dbReference>